<gene>
    <name evidence="4" type="ORF">QQS21_012745</name>
</gene>
<dbReference type="Pfam" id="PF22596">
    <property type="entry name" value="Scabin-like"/>
    <property type="match status" value="1"/>
</dbReference>
<name>A0AAJ0CAX9_9HYPO</name>
<organism evidence="4 5">
    <name type="scientific">Conoideocrella luteorostrata</name>
    <dbReference type="NCBI Taxonomy" id="1105319"/>
    <lineage>
        <taxon>Eukaryota</taxon>
        <taxon>Fungi</taxon>
        <taxon>Dikarya</taxon>
        <taxon>Ascomycota</taxon>
        <taxon>Pezizomycotina</taxon>
        <taxon>Sordariomycetes</taxon>
        <taxon>Hypocreomycetidae</taxon>
        <taxon>Hypocreales</taxon>
        <taxon>Clavicipitaceae</taxon>
        <taxon>Conoideocrella</taxon>
    </lineage>
</organism>
<dbReference type="Proteomes" id="UP001251528">
    <property type="component" value="Unassembled WGS sequence"/>
</dbReference>
<dbReference type="AlphaFoldDB" id="A0AAJ0CAX9"/>
<dbReference type="SUPFAM" id="SSF56399">
    <property type="entry name" value="ADP-ribosylation"/>
    <property type="match status" value="1"/>
</dbReference>
<feature type="region of interest" description="Disordered" evidence="1">
    <location>
        <begin position="29"/>
        <end position="54"/>
    </location>
</feature>
<feature type="region of interest" description="Disordered" evidence="1">
    <location>
        <begin position="254"/>
        <end position="298"/>
    </location>
</feature>
<accession>A0AAJ0CAX9</accession>
<evidence type="ECO:0000259" key="3">
    <source>
        <dbReference type="Pfam" id="PF22596"/>
    </source>
</evidence>
<evidence type="ECO:0000256" key="1">
    <source>
        <dbReference type="SAM" id="MobiDB-lite"/>
    </source>
</evidence>
<dbReference type="InterPro" id="IPR054695">
    <property type="entry name" value="Pierisin-like_dom"/>
</dbReference>
<evidence type="ECO:0000313" key="4">
    <source>
        <dbReference type="EMBL" id="KAK2589576.1"/>
    </source>
</evidence>
<feature type="domain" description="Pierisin-like" evidence="3">
    <location>
        <begin position="115"/>
        <end position="239"/>
    </location>
</feature>
<comment type="caution">
    <text evidence="4">The sequence shown here is derived from an EMBL/GenBank/DDBJ whole genome shotgun (WGS) entry which is preliminary data.</text>
</comment>
<feature type="compositionally biased region" description="Basic and acidic residues" evidence="1">
    <location>
        <begin position="254"/>
        <end position="270"/>
    </location>
</feature>
<protein>
    <recommendedName>
        <fullName evidence="3">Pierisin-like domain-containing protein</fullName>
    </recommendedName>
</protein>
<sequence>MKACSFWGIVAIIAGVGAVPAEISQDAASQLAPRSKHSSNHGRDSHGEESEESSIPIGLPVLEIVADNPAPTKKSISVRAGPNKPDGQREAVAATEIARRVISSMNEEFAGGVFYRGDTRPPSEVFAHGFSPQGTDADLHHHLNFAGNSRYVSLTLSAATAERYSRGRTGSKTDVGYVYMITPQNVPNGYFIPDIFNEPAVLRNFEFAAAGDIPASSIVGCYKVYKDGKTSAWIRNKRFIAPKSNCNVMKRELCPHNEKTEKPSEKEDLKKHKNGAKPNTPKGKPEFEKQTSSGKKMESFNNKVTKNRFLQWTSNLDPECFQPISDAIKNGELDLRDYQLAFKRALSMVISDRWSQFDSVERAFASLANIAVDVFETIRTKVPTYFWRDVLMLLPDVAKNISRGATPEERLELANHDTHPAVVAWTYTPVGRVNELLAEKAAKKAPAAQTFVSVLNSVWSWTPLGWVFNHVFPLEPLIQEKIHVRTLPAS</sequence>
<reference evidence="4" key="1">
    <citation type="submission" date="2023-06" db="EMBL/GenBank/DDBJ databases">
        <title>Conoideocrella luteorostrata (Hypocreales: Clavicipitaceae), a potential biocontrol fungus for elongate hemlock scale in United States Christmas tree production areas.</title>
        <authorList>
            <person name="Barrett H."/>
            <person name="Lovett B."/>
            <person name="Macias A.M."/>
            <person name="Stajich J.E."/>
            <person name="Kasson M.T."/>
        </authorList>
    </citation>
    <scope>NUCLEOTIDE SEQUENCE</scope>
    <source>
        <strain evidence="4">ARSEF 14590</strain>
    </source>
</reference>
<dbReference type="EMBL" id="JASWJB010000617">
    <property type="protein sequence ID" value="KAK2589576.1"/>
    <property type="molecule type" value="Genomic_DNA"/>
</dbReference>
<keyword evidence="5" id="KW-1185">Reference proteome</keyword>
<dbReference type="Gene3D" id="3.90.210.10">
    <property type="entry name" value="Heat-Labile Enterotoxin, subunit A"/>
    <property type="match status" value="1"/>
</dbReference>
<feature type="chain" id="PRO_5042504401" description="Pierisin-like domain-containing protein" evidence="2">
    <location>
        <begin position="19"/>
        <end position="490"/>
    </location>
</feature>
<evidence type="ECO:0000256" key="2">
    <source>
        <dbReference type="SAM" id="SignalP"/>
    </source>
</evidence>
<proteinExistence type="predicted"/>
<keyword evidence="2" id="KW-0732">Signal</keyword>
<evidence type="ECO:0000313" key="5">
    <source>
        <dbReference type="Proteomes" id="UP001251528"/>
    </source>
</evidence>
<feature type="signal peptide" evidence="2">
    <location>
        <begin position="1"/>
        <end position="18"/>
    </location>
</feature>